<comment type="caution">
    <text evidence="1">The sequence shown here is derived from an EMBL/GenBank/DDBJ whole genome shotgun (WGS) entry which is preliminary data.</text>
</comment>
<proteinExistence type="predicted"/>
<gene>
    <name evidence="1" type="ORF">BU25DRAFT_156893</name>
</gene>
<keyword evidence="2" id="KW-1185">Reference proteome</keyword>
<protein>
    <submittedName>
        <fullName evidence="1">Uncharacterized protein</fullName>
    </submittedName>
</protein>
<evidence type="ECO:0000313" key="2">
    <source>
        <dbReference type="Proteomes" id="UP000799754"/>
    </source>
</evidence>
<evidence type="ECO:0000313" key="1">
    <source>
        <dbReference type="EMBL" id="KAF2624278.1"/>
    </source>
</evidence>
<sequence length="107" mass="11965">MRDTRVAHESTLCGTVTQTLSNDILARSKKQHEATGCEDTQDNSIRPTFNVLQFTDRVLRYMYIVLAFPCSAHLVLVCHGQLTRLLRRKAASVPNADNSAGPSRLHK</sequence>
<name>A0ACB6RT19_9PLEO</name>
<accession>A0ACB6RT19</accession>
<dbReference type="Proteomes" id="UP000799754">
    <property type="component" value="Unassembled WGS sequence"/>
</dbReference>
<organism evidence="1 2">
    <name type="scientific">Macroventuria anomochaeta</name>
    <dbReference type="NCBI Taxonomy" id="301207"/>
    <lineage>
        <taxon>Eukaryota</taxon>
        <taxon>Fungi</taxon>
        <taxon>Dikarya</taxon>
        <taxon>Ascomycota</taxon>
        <taxon>Pezizomycotina</taxon>
        <taxon>Dothideomycetes</taxon>
        <taxon>Pleosporomycetidae</taxon>
        <taxon>Pleosporales</taxon>
        <taxon>Pleosporineae</taxon>
        <taxon>Didymellaceae</taxon>
        <taxon>Macroventuria</taxon>
    </lineage>
</organism>
<dbReference type="EMBL" id="MU006731">
    <property type="protein sequence ID" value="KAF2624278.1"/>
    <property type="molecule type" value="Genomic_DNA"/>
</dbReference>
<reference evidence="1" key="1">
    <citation type="journal article" date="2020" name="Stud. Mycol.">
        <title>101 Dothideomycetes genomes: a test case for predicting lifestyles and emergence of pathogens.</title>
        <authorList>
            <person name="Haridas S."/>
            <person name="Albert R."/>
            <person name="Binder M."/>
            <person name="Bloem J."/>
            <person name="Labutti K."/>
            <person name="Salamov A."/>
            <person name="Andreopoulos B."/>
            <person name="Baker S."/>
            <person name="Barry K."/>
            <person name="Bills G."/>
            <person name="Bluhm B."/>
            <person name="Cannon C."/>
            <person name="Castanera R."/>
            <person name="Culley D."/>
            <person name="Daum C."/>
            <person name="Ezra D."/>
            <person name="Gonzalez J."/>
            <person name="Henrissat B."/>
            <person name="Kuo A."/>
            <person name="Liang C."/>
            <person name="Lipzen A."/>
            <person name="Lutzoni F."/>
            <person name="Magnuson J."/>
            <person name="Mondo S."/>
            <person name="Nolan M."/>
            <person name="Ohm R."/>
            <person name="Pangilinan J."/>
            <person name="Park H.-J."/>
            <person name="Ramirez L."/>
            <person name="Alfaro M."/>
            <person name="Sun H."/>
            <person name="Tritt A."/>
            <person name="Yoshinaga Y."/>
            <person name="Zwiers L.-H."/>
            <person name="Turgeon B."/>
            <person name="Goodwin S."/>
            <person name="Spatafora J."/>
            <person name="Crous P."/>
            <person name="Grigoriev I."/>
        </authorList>
    </citation>
    <scope>NUCLEOTIDE SEQUENCE</scope>
    <source>
        <strain evidence="1">CBS 525.71</strain>
    </source>
</reference>